<dbReference type="SUPFAM" id="SSF48403">
    <property type="entry name" value="Ankyrin repeat"/>
    <property type="match status" value="2"/>
</dbReference>
<reference evidence="5 6" key="1">
    <citation type="submission" date="2020-02" db="EMBL/GenBank/DDBJ databases">
        <authorList>
            <person name="Ferguson B K."/>
        </authorList>
    </citation>
    <scope>NUCLEOTIDE SEQUENCE [LARGE SCALE GENOMIC DNA]</scope>
</reference>
<feature type="repeat" description="ANK" evidence="3">
    <location>
        <begin position="337"/>
        <end position="369"/>
    </location>
</feature>
<accession>A0A6H5IN06</accession>
<feature type="region of interest" description="Disordered" evidence="4">
    <location>
        <begin position="40"/>
        <end position="83"/>
    </location>
</feature>
<dbReference type="AlphaFoldDB" id="A0A6H5IN06"/>
<dbReference type="OrthoDB" id="1661883at2759"/>
<organism evidence="5 6">
    <name type="scientific">Trichogramma brassicae</name>
    <dbReference type="NCBI Taxonomy" id="86971"/>
    <lineage>
        <taxon>Eukaryota</taxon>
        <taxon>Metazoa</taxon>
        <taxon>Ecdysozoa</taxon>
        <taxon>Arthropoda</taxon>
        <taxon>Hexapoda</taxon>
        <taxon>Insecta</taxon>
        <taxon>Pterygota</taxon>
        <taxon>Neoptera</taxon>
        <taxon>Endopterygota</taxon>
        <taxon>Hymenoptera</taxon>
        <taxon>Apocrita</taxon>
        <taxon>Proctotrupomorpha</taxon>
        <taxon>Chalcidoidea</taxon>
        <taxon>Trichogrammatidae</taxon>
        <taxon>Trichogramma</taxon>
    </lineage>
</organism>
<evidence type="ECO:0000313" key="6">
    <source>
        <dbReference type="Proteomes" id="UP000479190"/>
    </source>
</evidence>
<dbReference type="Gene3D" id="1.25.40.20">
    <property type="entry name" value="Ankyrin repeat-containing domain"/>
    <property type="match status" value="5"/>
</dbReference>
<dbReference type="InterPro" id="IPR002110">
    <property type="entry name" value="Ankyrin_rpt"/>
</dbReference>
<protein>
    <submittedName>
        <fullName evidence="5">Uncharacterized protein</fullName>
    </submittedName>
</protein>
<dbReference type="PANTHER" id="PTHR24198">
    <property type="entry name" value="ANKYRIN REPEAT AND PROTEIN KINASE DOMAIN-CONTAINING PROTEIN"/>
    <property type="match status" value="1"/>
</dbReference>
<dbReference type="SMART" id="SM00248">
    <property type="entry name" value="ANK"/>
    <property type="match status" value="13"/>
</dbReference>
<dbReference type="Pfam" id="PF12796">
    <property type="entry name" value="Ank_2"/>
    <property type="match status" value="2"/>
</dbReference>
<feature type="compositionally biased region" description="Polar residues" evidence="4">
    <location>
        <begin position="63"/>
        <end position="83"/>
    </location>
</feature>
<sequence>MKKKTEKERKRERKVGGGGGGRGTIVSIKLVKGYPSLHQVDSRRHQPGLAVTDGQAAAAQQQHNSSTAALQPLSTPASRSQLPTQMNPKAKFIRFVARSGFKSEPGVDADGNPLVQRTTPVHRAAASEILHDKTAILNDLFEIYNRFDVNCSNAAGLTHFHVACKYGCEVAVQKFLELGQNPDGPYIENGDSLLHVVVKQGHAKVAESLLMKGADPNKTNHQTQTPLHIACATKQHSYVLSKTLLNICYEMQKALDVDAQDMNRNTPLHLALLNDDRKTAQLLLRRLANPNVANGRGTTALHLICNASVDDDGLLKTLLAVNDVLSRNVLINVPDAHGRTPLHFALFRNNKKLVKLLLENGADPTIIDKDGWTTLHILCEKKNDGDGLAKTLFELIDGQRQLAQINVPNKSGSSPLHVAVHSCNRRMCEFLLKNGANPNQINGHGLTPLHIISQKCFNCDLTVERFFKMCDKYQPTHMEIDSEKVEVDMPDQKANTPLHFAMLYNNREATETLLRRGANPRARNWRGSTPLHLISSKSECVELMDAFFKVNEELENMLDVDAQDWRGDTALHLAVLHENKKAIELLLRRSACPITTNAEGSTPLHLICSGRDDITLVKTFFGVNQEMGFPVMIDARDKLRRTALQLAVANCMPNTVQALLYHGARLNNFVFAAPLRVTSVKGKCESEHNYKLRLASGILAIAESLEKKGYAFDRSHALAIMEVFARHEIFERSAVAVIRLYADERFVSEAKKITVSAGRSLHDLIQLRPDVAARLHTHAEYHKFASSEKLSRFLESRHEEVCALRMCETTTRRFFRRWALDCFMELSKGRLPRECSDMVLEKLTNQDLYNICLAAVQNDTKPYRETECIAWRRYGRRYAG</sequence>
<feature type="repeat" description="ANK" evidence="3">
    <location>
        <begin position="189"/>
        <end position="221"/>
    </location>
</feature>
<keyword evidence="6" id="KW-1185">Reference proteome</keyword>
<evidence type="ECO:0000256" key="3">
    <source>
        <dbReference type="PROSITE-ProRule" id="PRU00023"/>
    </source>
</evidence>
<evidence type="ECO:0000313" key="5">
    <source>
        <dbReference type="EMBL" id="CAB0035966.1"/>
    </source>
</evidence>
<dbReference type="EMBL" id="CADCXV010000806">
    <property type="protein sequence ID" value="CAB0035966.1"/>
    <property type="molecule type" value="Genomic_DNA"/>
</dbReference>
<dbReference type="Pfam" id="PF00023">
    <property type="entry name" value="Ank"/>
    <property type="match status" value="1"/>
</dbReference>
<dbReference type="Proteomes" id="UP000479190">
    <property type="component" value="Unassembled WGS sequence"/>
</dbReference>
<proteinExistence type="predicted"/>
<feature type="region of interest" description="Disordered" evidence="4">
    <location>
        <begin position="1"/>
        <end position="25"/>
    </location>
</feature>
<gene>
    <name evidence="5" type="ORF">TBRA_LOCUS7849</name>
</gene>
<dbReference type="PANTHER" id="PTHR24198:SF165">
    <property type="entry name" value="ANKYRIN REPEAT-CONTAINING PROTEIN-RELATED"/>
    <property type="match status" value="1"/>
</dbReference>
<name>A0A6H5IN06_9HYME</name>
<dbReference type="InterPro" id="IPR036770">
    <property type="entry name" value="Ankyrin_rpt-contain_sf"/>
</dbReference>
<keyword evidence="2 3" id="KW-0040">ANK repeat</keyword>
<dbReference type="PROSITE" id="PS50297">
    <property type="entry name" value="ANK_REP_REGION"/>
    <property type="match status" value="6"/>
</dbReference>
<feature type="repeat" description="ANK" evidence="3">
    <location>
        <begin position="263"/>
        <end position="295"/>
    </location>
</feature>
<evidence type="ECO:0000256" key="1">
    <source>
        <dbReference type="ARBA" id="ARBA00022737"/>
    </source>
</evidence>
<evidence type="ECO:0000256" key="2">
    <source>
        <dbReference type="ARBA" id="ARBA00023043"/>
    </source>
</evidence>
<feature type="repeat" description="ANK" evidence="3">
    <location>
        <begin position="566"/>
        <end position="598"/>
    </location>
</feature>
<dbReference type="PROSITE" id="PS50088">
    <property type="entry name" value="ANK_REPEAT"/>
    <property type="match status" value="6"/>
</dbReference>
<evidence type="ECO:0000256" key="4">
    <source>
        <dbReference type="SAM" id="MobiDB-lite"/>
    </source>
</evidence>
<dbReference type="Pfam" id="PF13857">
    <property type="entry name" value="Ank_5"/>
    <property type="match status" value="1"/>
</dbReference>
<keyword evidence="1" id="KW-0677">Repeat</keyword>
<feature type="repeat" description="ANK" evidence="3">
    <location>
        <begin position="411"/>
        <end position="443"/>
    </location>
</feature>
<feature type="repeat" description="ANK" evidence="3">
    <location>
        <begin position="493"/>
        <end position="525"/>
    </location>
</feature>